<keyword evidence="9" id="KW-1185">Reference proteome</keyword>
<evidence type="ECO:0000256" key="5">
    <source>
        <dbReference type="ARBA" id="ARBA00022989"/>
    </source>
</evidence>
<sequence length="212" mass="23713">MLTPSCSGFKLYCFKGLHKFGRQSTILAASVFFLAGATLCAGAQHHWMLIIGRSSIVQVRDSPSPTSWSRQYSLSSLCNHRDTFCKSGRLWHIKTGWRVSLGLAGVLDTILFIGSLIITNTPASLVECGKESTGHTTLRKIRGVEDVEAEFQQIVKASEIARRVKHPFKELMKRSSLPPLIIVVCFKSFTVYRDQCHHVLCSCLVPNCWIQE</sequence>
<keyword evidence="5 7" id="KW-1133">Transmembrane helix</keyword>
<evidence type="ECO:0000256" key="4">
    <source>
        <dbReference type="ARBA" id="ARBA00022692"/>
    </source>
</evidence>
<keyword evidence="3" id="KW-0813">Transport</keyword>
<evidence type="ECO:0000313" key="9">
    <source>
        <dbReference type="Proteomes" id="UP000436088"/>
    </source>
</evidence>
<keyword evidence="6 7" id="KW-0472">Membrane</keyword>
<reference evidence="8" key="1">
    <citation type="submission" date="2019-09" db="EMBL/GenBank/DDBJ databases">
        <title>Draft genome information of white flower Hibiscus syriacus.</title>
        <authorList>
            <person name="Kim Y.-M."/>
        </authorList>
    </citation>
    <scope>NUCLEOTIDE SEQUENCE [LARGE SCALE GENOMIC DNA]</scope>
    <source>
        <strain evidence="8">YM2019G1</strain>
    </source>
</reference>
<accession>A0A6A2ZA99</accession>
<dbReference type="PANTHER" id="PTHR23500">
    <property type="entry name" value="SOLUTE CARRIER FAMILY 2, FACILITATED GLUCOSE TRANSPORTER"/>
    <property type="match status" value="1"/>
</dbReference>
<dbReference type="InterPro" id="IPR005828">
    <property type="entry name" value="MFS_sugar_transport-like"/>
</dbReference>
<dbReference type="Gene3D" id="1.20.1250.20">
    <property type="entry name" value="MFS general substrate transporter like domains"/>
    <property type="match status" value="1"/>
</dbReference>
<feature type="transmembrane region" description="Helical" evidence="7">
    <location>
        <begin position="24"/>
        <end position="43"/>
    </location>
</feature>
<dbReference type="InterPro" id="IPR045262">
    <property type="entry name" value="STP/PLT_plant"/>
</dbReference>
<dbReference type="AlphaFoldDB" id="A0A6A2ZA99"/>
<dbReference type="GO" id="GO:0015144">
    <property type="term" value="F:carbohydrate transmembrane transporter activity"/>
    <property type="evidence" value="ECO:0007669"/>
    <property type="project" value="InterPro"/>
</dbReference>
<name>A0A6A2ZA99_HIBSY</name>
<dbReference type="GO" id="GO:0016020">
    <property type="term" value="C:membrane"/>
    <property type="evidence" value="ECO:0007669"/>
    <property type="project" value="UniProtKB-SubCell"/>
</dbReference>
<comment type="caution">
    <text evidence="8">The sequence shown here is derived from an EMBL/GenBank/DDBJ whole genome shotgun (WGS) entry which is preliminary data.</text>
</comment>
<dbReference type="EMBL" id="VEPZ02001190">
    <property type="protein sequence ID" value="KAE8688390.1"/>
    <property type="molecule type" value="Genomic_DNA"/>
</dbReference>
<feature type="transmembrane region" description="Helical" evidence="7">
    <location>
        <begin position="99"/>
        <end position="118"/>
    </location>
</feature>
<keyword evidence="4 7" id="KW-0812">Transmembrane</keyword>
<organism evidence="8 9">
    <name type="scientific">Hibiscus syriacus</name>
    <name type="common">Rose of Sharon</name>
    <dbReference type="NCBI Taxonomy" id="106335"/>
    <lineage>
        <taxon>Eukaryota</taxon>
        <taxon>Viridiplantae</taxon>
        <taxon>Streptophyta</taxon>
        <taxon>Embryophyta</taxon>
        <taxon>Tracheophyta</taxon>
        <taxon>Spermatophyta</taxon>
        <taxon>Magnoliopsida</taxon>
        <taxon>eudicotyledons</taxon>
        <taxon>Gunneridae</taxon>
        <taxon>Pentapetalae</taxon>
        <taxon>rosids</taxon>
        <taxon>malvids</taxon>
        <taxon>Malvales</taxon>
        <taxon>Malvaceae</taxon>
        <taxon>Malvoideae</taxon>
        <taxon>Hibiscus</taxon>
    </lineage>
</organism>
<evidence type="ECO:0000256" key="7">
    <source>
        <dbReference type="SAM" id="Phobius"/>
    </source>
</evidence>
<dbReference type="SUPFAM" id="SSF103473">
    <property type="entry name" value="MFS general substrate transporter"/>
    <property type="match status" value="1"/>
</dbReference>
<proteinExistence type="inferred from homology"/>
<comment type="similarity">
    <text evidence="2">Belongs to the major facilitator superfamily. Sugar transporter (TC 2.A.1.1) family.</text>
</comment>
<evidence type="ECO:0000313" key="8">
    <source>
        <dbReference type="EMBL" id="KAE8688390.1"/>
    </source>
</evidence>
<dbReference type="Pfam" id="PF00083">
    <property type="entry name" value="Sugar_tr"/>
    <property type="match status" value="1"/>
</dbReference>
<evidence type="ECO:0000256" key="6">
    <source>
        <dbReference type="ARBA" id="ARBA00023136"/>
    </source>
</evidence>
<dbReference type="InterPro" id="IPR036259">
    <property type="entry name" value="MFS_trans_sf"/>
</dbReference>
<evidence type="ECO:0000256" key="2">
    <source>
        <dbReference type="ARBA" id="ARBA00010992"/>
    </source>
</evidence>
<gene>
    <name evidence="8" type="ORF">F3Y22_tig00110987pilonHSYRG00189</name>
</gene>
<evidence type="ECO:0000256" key="3">
    <source>
        <dbReference type="ARBA" id="ARBA00022448"/>
    </source>
</evidence>
<evidence type="ECO:0000256" key="1">
    <source>
        <dbReference type="ARBA" id="ARBA00004370"/>
    </source>
</evidence>
<protein>
    <submittedName>
        <fullName evidence="8">Cupredoxin superfamily protein</fullName>
    </submittedName>
</protein>
<comment type="subcellular location">
    <subcellularLocation>
        <location evidence="1">Membrane</location>
    </subcellularLocation>
</comment>
<dbReference type="Proteomes" id="UP000436088">
    <property type="component" value="Unassembled WGS sequence"/>
</dbReference>
<dbReference type="PANTHER" id="PTHR23500:SF371">
    <property type="entry name" value="OS07G0206600 PROTEIN"/>
    <property type="match status" value="1"/>
</dbReference>